<dbReference type="PANTHER" id="PTHR43570">
    <property type="entry name" value="ALDEHYDE DEHYDROGENASE"/>
    <property type="match status" value="1"/>
</dbReference>
<evidence type="ECO:0000256" key="3">
    <source>
        <dbReference type="ARBA" id="ARBA00023027"/>
    </source>
</evidence>
<comment type="similarity">
    <text evidence="1 4 7">Belongs to the aldehyde dehydrogenase family.</text>
</comment>
<dbReference type="PROSITE" id="PS00070">
    <property type="entry name" value="ALDEHYDE_DEHYDR_CYS"/>
    <property type="match status" value="1"/>
</dbReference>
<evidence type="ECO:0000259" key="8">
    <source>
        <dbReference type="Pfam" id="PF00171"/>
    </source>
</evidence>
<evidence type="ECO:0000256" key="4">
    <source>
        <dbReference type="PIRNR" id="PIRNR036492"/>
    </source>
</evidence>
<evidence type="ECO:0000256" key="2">
    <source>
        <dbReference type="ARBA" id="ARBA00023002"/>
    </source>
</evidence>
<reference evidence="9" key="1">
    <citation type="journal article" date="2021" name="PeerJ">
        <title>Extensive microbial diversity within the chicken gut microbiome revealed by metagenomics and culture.</title>
        <authorList>
            <person name="Gilroy R."/>
            <person name="Ravi A."/>
            <person name="Getino M."/>
            <person name="Pursley I."/>
            <person name="Horton D.L."/>
            <person name="Alikhan N.F."/>
            <person name="Baker D."/>
            <person name="Gharbi K."/>
            <person name="Hall N."/>
            <person name="Watson M."/>
            <person name="Adriaenssens E.M."/>
            <person name="Foster-Nyarko E."/>
            <person name="Jarju S."/>
            <person name="Secka A."/>
            <person name="Antonio M."/>
            <person name="Oren A."/>
            <person name="Chaudhuri R.R."/>
            <person name="La Ragione R."/>
            <person name="Hildebrand F."/>
            <person name="Pallen M.J."/>
        </authorList>
    </citation>
    <scope>NUCLEOTIDE SEQUENCE</scope>
    <source>
        <strain evidence="9">6019</strain>
    </source>
</reference>
<dbReference type="InterPro" id="IPR016161">
    <property type="entry name" value="Ald_DH/histidinol_DH"/>
</dbReference>
<keyword evidence="2 4" id="KW-0560">Oxidoreductase</keyword>
<name>A0A921JBA2_9STAP</name>
<dbReference type="Gene3D" id="3.40.309.10">
    <property type="entry name" value="Aldehyde Dehydrogenase, Chain A, domain 2"/>
    <property type="match status" value="1"/>
</dbReference>
<organism evidence="9 10">
    <name type="scientific">Aliicoccus persicus</name>
    <dbReference type="NCBI Taxonomy" id="930138"/>
    <lineage>
        <taxon>Bacteria</taxon>
        <taxon>Bacillati</taxon>
        <taxon>Bacillota</taxon>
        <taxon>Bacilli</taxon>
        <taxon>Bacillales</taxon>
        <taxon>Staphylococcaceae</taxon>
        <taxon>Aliicoccus</taxon>
    </lineage>
</organism>
<evidence type="ECO:0000256" key="6">
    <source>
        <dbReference type="PROSITE-ProRule" id="PRU10007"/>
    </source>
</evidence>
<feature type="active site" evidence="5 6">
    <location>
        <position position="217"/>
    </location>
</feature>
<accession>A0A921JBA2</accession>
<dbReference type="FunFam" id="3.40.309.10:FF:000025">
    <property type="entry name" value="Aldehyde dehydrogenase"/>
    <property type="match status" value="1"/>
</dbReference>
<feature type="domain" description="Aldehyde dehydrogenase" evidence="8">
    <location>
        <begin position="9"/>
        <end position="437"/>
    </location>
</feature>
<dbReference type="Gene3D" id="3.40.605.10">
    <property type="entry name" value="Aldehyde Dehydrogenase, Chain A, domain 1"/>
    <property type="match status" value="1"/>
</dbReference>
<dbReference type="PIRSF" id="PIRSF036492">
    <property type="entry name" value="ALDH"/>
    <property type="match status" value="1"/>
</dbReference>
<dbReference type="InterPro" id="IPR015590">
    <property type="entry name" value="Aldehyde_DH_dom"/>
</dbReference>
<dbReference type="AlphaFoldDB" id="A0A921JBA2"/>
<evidence type="ECO:0000256" key="1">
    <source>
        <dbReference type="ARBA" id="ARBA00009986"/>
    </source>
</evidence>
<dbReference type="GO" id="GO:0004029">
    <property type="term" value="F:aldehyde dehydrogenase (NAD+) activity"/>
    <property type="evidence" value="ECO:0007669"/>
    <property type="project" value="TreeGrafter"/>
</dbReference>
<dbReference type="InterPro" id="IPR029510">
    <property type="entry name" value="Ald_DH_CS_GLU"/>
</dbReference>
<dbReference type="PANTHER" id="PTHR43570:SF16">
    <property type="entry name" value="ALDEHYDE DEHYDROGENASE TYPE III, ISOFORM Q"/>
    <property type="match status" value="1"/>
</dbReference>
<evidence type="ECO:0000256" key="7">
    <source>
        <dbReference type="RuleBase" id="RU003345"/>
    </source>
</evidence>
<dbReference type="SUPFAM" id="SSF53720">
    <property type="entry name" value="ALDH-like"/>
    <property type="match status" value="1"/>
</dbReference>
<gene>
    <name evidence="9" type="ORF">K8V35_06085</name>
</gene>
<evidence type="ECO:0000313" key="10">
    <source>
        <dbReference type="Proteomes" id="UP000763505"/>
    </source>
</evidence>
<dbReference type="PROSITE" id="PS00687">
    <property type="entry name" value="ALDEHYDE_DEHYDR_GLU"/>
    <property type="match status" value="1"/>
</dbReference>
<keyword evidence="3" id="KW-0520">NAD</keyword>
<reference evidence="9" key="2">
    <citation type="submission" date="2021-09" db="EMBL/GenBank/DDBJ databases">
        <authorList>
            <person name="Gilroy R."/>
        </authorList>
    </citation>
    <scope>NUCLEOTIDE SEQUENCE</scope>
    <source>
        <strain evidence="9">6019</strain>
    </source>
</reference>
<protein>
    <recommendedName>
        <fullName evidence="4">Aldehyde dehydrogenase</fullName>
    </recommendedName>
</protein>
<dbReference type="GO" id="GO:0006081">
    <property type="term" value="P:aldehyde metabolic process"/>
    <property type="evidence" value="ECO:0007669"/>
    <property type="project" value="InterPro"/>
</dbReference>
<dbReference type="Pfam" id="PF00171">
    <property type="entry name" value="Aldedh"/>
    <property type="match status" value="1"/>
</dbReference>
<dbReference type="Proteomes" id="UP000763505">
    <property type="component" value="Unassembled WGS sequence"/>
</dbReference>
<dbReference type="InterPro" id="IPR016163">
    <property type="entry name" value="Ald_DH_C"/>
</dbReference>
<dbReference type="InterPro" id="IPR016160">
    <property type="entry name" value="Ald_DH_CS_CYS"/>
</dbReference>
<proteinExistence type="inferred from homology"/>
<evidence type="ECO:0000256" key="5">
    <source>
        <dbReference type="PIRSR" id="PIRSR036492-1"/>
    </source>
</evidence>
<evidence type="ECO:0000313" key="9">
    <source>
        <dbReference type="EMBL" id="HJE19902.1"/>
    </source>
</evidence>
<dbReference type="FunFam" id="3.40.605.10:FF:000004">
    <property type="entry name" value="Aldehyde dehydrogenase"/>
    <property type="match status" value="1"/>
</dbReference>
<dbReference type="InterPro" id="IPR016162">
    <property type="entry name" value="Ald_DH_N"/>
</dbReference>
<dbReference type="EMBL" id="DYYI01000069">
    <property type="protein sequence ID" value="HJE19902.1"/>
    <property type="molecule type" value="Genomic_DNA"/>
</dbReference>
<dbReference type="GO" id="GO:0005737">
    <property type="term" value="C:cytoplasm"/>
    <property type="evidence" value="ECO:0007669"/>
    <property type="project" value="TreeGrafter"/>
</dbReference>
<sequence length="469" mass="53063">MSDKNQLEQEVERLLTRQENFYKSQATRSFAFRMKQLERLKMSIMHHEQSVIDALKQDLGKHETESMLMEIGIIYQTIGKMVKNLKKWSQPKRVKTPIFMWPGKSHILNDPYGKVLIIGPFNYPFQLIMDPLVGAISAGNTAVVKPSELTPNVSKVIETIITEAFDEEYVSVKLGDVETNEALIAGDFDYIFFTGSTNVGKIIAESASKRLIPHTLELGGKSPAIVDTTVNIRNVARKIVWGKLINAGQTCIAPDYLLVHEDIKDELVSEMKHAINVYYGINISENDQYGKIVNKRHHNRLSQLIDEHQDHIIAGGAYDEDSRFIEPTLVYLKDDEYKTSSLMKEEIFGPILPIITYQTLDEAIDITQDNPNPLALYIFSNDDINKDILLTHIPSGDVSINNVLLHVANSNLPFGGLRNSGVGNYKGKFSIETFTHQRGLYESPNWFDMSIHRAPYTASFTNMIKKVLT</sequence>
<feature type="active site" evidence="5">
    <location>
        <position position="251"/>
    </location>
</feature>
<dbReference type="InterPro" id="IPR012394">
    <property type="entry name" value="Aldehyde_DH_NAD(P)"/>
</dbReference>
<comment type="caution">
    <text evidence="9">The sequence shown here is derived from an EMBL/GenBank/DDBJ whole genome shotgun (WGS) entry which is preliminary data.</text>
</comment>